<evidence type="ECO:0008006" key="3">
    <source>
        <dbReference type="Google" id="ProtNLM"/>
    </source>
</evidence>
<dbReference type="InterPro" id="IPR018721">
    <property type="entry name" value="DUF2252"/>
</dbReference>
<gene>
    <name evidence="1" type="ORF">SBA1_800014</name>
</gene>
<dbReference type="AlphaFoldDB" id="A0A2U3L842"/>
<accession>A0A2U3L842</accession>
<proteinExistence type="predicted"/>
<evidence type="ECO:0000313" key="1">
    <source>
        <dbReference type="EMBL" id="SPF48091.1"/>
    </source>
</evidence>
<dbReference type="OrthoDB" id="1491115at2"/>
<protein>
    <recommendedName>
        <fullName evidence="3">DUF2252 domain-containing protein</fullName>
    </recommendedName>
</protein>
<dbReference type="PANTHER" id="PTHR39441">
    <property type="entry name" value="DUF2252 DOMAIN-CONTAINING PROTEIN"/>
    <property type="match status" value="1"/>
</dbReference>
<dbReference type="Pfam" id="PF10009">
    <property type="entry name" value="DUF2252"/>
    <property type="match status" value="1"/>
</dbReference>
<name>A0A2U3L842_9BACT</name>
<dbReference type="PANTHER" id="PTHR39441:SF1">
    <property type="entry name" value="DUF2252 DOMAIN-CONTAINING PROTEIN"/>
    <property type="match status" value="1"/>
</dbReference>
<sequence length="361" mass="40791">MNVVKATRQFEAWLGQRTDIVQNDLRLKHSNMKAAVFPFLRATNYRWAQMWPKVCPDLAKSPQVLAVGDLHVENFGTWRDVEGRLIWGVNDFDEAYPMAYANDLVRLAVSAHLAAEAGDLPLKGKGICDSVLEGYREGLRERGGPFVLGEDHGWLRQIAESELRDPVRFWAKMDALPTVKGAVPISAIDAIEHLMPARDLPCRLAHRIAGLGSLGHARYVAIAEWHGGRIAREAKALVSSASYWAREHEGPSEILYQTIISRAVRCPDPFVQLRGPWIVRRLSPHCSRIEVADLRAPGEELHLLRAMGWETANIHLGTESARKSILRHVQKQKGKWLHQATDEMSQAVREDWKDWRKDGYA</sequence>
<dbReference type="Proteomes" id="UP000238701">
    <property type="component" value="Unassembled WGS sequence"/>
</dbReference>
<dbReference type="EMBL" id="OMOD01000178">
    <property type="protein sequence ID" value="SPF48091.1"/>
    <property type="molecule type" value="Genomic_DNA"/>
</dbReference>
<reference evidence="2" key="1">
    <citation type="submission" date="2018-02" db="EMBL/GenBank/DDBJ databases">
        <authorList>
            <person name="Hausmann B."/>
        </authorList>
    </citation>
    <scope>NUCLEOTIDE SEQUENCE [LARGE SCALE GENOMIC DNA]</scope>
    <source>
        <strain evidence="2">Peat soil MAG SbA1</strain>
    </source>
</reference>
<organism evidence="1 2">
    <name type="scientific">Candidatus Sulfotelmatobacter kueseliae</name>
    <dbReference type="NCBI Taxonomy" id="2042962"/>
    <lineage>
        <taxon>Bacteria</taxon>
        <taxon>Pseudomonadati</taxon>
        <taxon>Acidobacteriota</taxon>
        <taxon>Terriglobia</taxon>
        <taxon>Terriglobales</taxon>
        <taxon>Candidatus Korobacteraceae</taxon>
        <taxon>Candidatus Sulfotelmatobacter</taxon>
    </lineage>
</organism>
<evidence type="ECO:0000313" key="2">
    <source>
        <dbReference type="Proteomes" id="UP000238701"/>
    </source>
</evidence>